<evidence type="ECO:0000256" key="6">
    <source>
        <dbReference type="ARBA" id="ARBA00022741"/>
    </source>
</evidence>
<dbReference type="GO" id="GO:0000155">
    <property type="term" value="F:phosphorelay sensor kinase activity"/>
    <property type="evidence" value="ECO:0007669"/>
    <property type="project" value="InterPro"/>
</dbReference>
<evidence type="ECO:0000259" key="13">
    <source>
        <dbReference type="Pfam" id="PF10114"/>
    </source>
</evidence>
<reference evidence="14" key="1">
    <citation type="submission" date="2015-02" db="EMBL/GenBank/DDBJ databases">
        <title>Genome Assembly of Bacillaceae bacterium MTCC 8252.</title>
        <authorList>
            <person name="Verma A."/>
            <person name="Khatri I."/>
            <person name="Mual P."/>
            <person name="Subramanian S."/>
            <person name="Krishnamurthi S."/>
        </authorList>
    </citation>
    <scope>NUCLEOTIDE SEQUENCE [LARGE SCALE GENOMIC DNA]</scope>
    <source>
        <strain evidence="14">MTCC 8252</strain>
    </source>
</reference>
<evidence type="ECO:0000256" key="7">
    <source>
        <dbReference type="ARBA" id="ARBA00022777"/>
    </source>
</evidence>
<accession>A0A0F5HMP8</accession>
<dbReference type="InterPro" id="IPR010559">
    <property type="entry name" value="Sig_transdc_His_kin_internal"/>
</dbReference>
<evidence type="ECO:0000256" key="5">
    <source>
        <dbReference type="ARBA" id="ARBA00022692"/>
    </source>
</evidence>
<keyword evidence="5" id="KW-0812">Transmembrane</keyword>
<evidence type="ECO:0000256" key="2">
    <source>
        <dbReference type="ARBA" id="ARBA00022475"/>
    </source>
</evidence>
<evidence type="ECO:0000256" key="4">
    <source>
        <dbReference type="ARBA" id="ARBA00022679"/>
    </source>
</evidence>
<keyword evidence="7" id="KW-0418">Kinase</keyword>
<name>A0A0F5HMP8_BACTR</name>
<evidence type="ECO:0000313" key="14">
    <source>
        <dbReference type="EMBL" id="KKB34528.1"/>
    </source>
</evidence>
<feature type="domain" description="Signal transduction histidine kinase internal region" evidence="12">
    <location>
        <begin position="209"/>
        <end position="279"/>
    </location>
</feature>
<feature type="domain" description="PocR" evidence="13">
    <location>
        <begin position="5"/>
        <end position="166"/>
    </location>
</feature>
<keyword evidence="2" id="KW-1003">Cell membrane</keyword>
<keyword evidence="10" id="KW-0902">Two-component regulatory system</keyword>
<evidence type="ECO:0000256" key="1">
    <source>
        <dbReference type="ARBA" id="ARBA00004651"/>
    </source>
</evidence>
<evidence type="ECO:0000256" key="10">
    <source>
        <dbReference type="ARBA" id="ARBA00023012"/>
    </source>
</evidence>
<evidence type="ECO:0000256" key="8">
    <source>
        <dbReference type="ARBA" id="ARBA00022840"/>
    </source>
</evidence>
<organism evidence="14 15">
    <name type="scientific">Bacillus thermotolerans</name>
    <name type="common">Quasibacillus thermotolerans</name>
    <dbReference type="NCBI Taxonomy" id="1221996"/>
    <lineage>
        <taxon>Bacteria</taxon>
        <taxon>Bacillati</taxon>
        <taxon>Bacillota</taxon>
        <taxon>Bacilli</taxon>
        <taxon>Bacillales</taxon>
        <taxon>Bacillaceae</taxon>
        <taxon>Bacillus</taxon>
    </lineage>
</organism>
<comment type="subcellular location">
    <subcellularLocation>
        <location evidence="1">Cell membrane</location>
        <topology evidence="1">Multi-pass membrane protein</topology>
    </subcellularLocation>
</comment>
<dbReference type="RefSeq" id="WP_052725957.1">
    <property type="nucleotide sequence ID" value="NZ_JWIR02000083.1"/>
</dbReference>
<dbReference type="GO" id="GO:0005524">
    <property type="term" value="F:ATP binding"/>
    <property type="evidence" value="ECO:0007669"/>
    <property type="project" value="UniProtKB-KW"/>
</dbReference>
<evidence type="ECO:0000256" key="11">
    <source>
        <dbReference type="ARBA" id="ARBA00023136"/>
    </source>
</evidence>
<dbReference type="AlphaFoldDB" id="A0A0F5HMP8"/>
<dbReference type="OrthoDB" id="9776552at2"/>
<evidence type="ECO:0000259" key="12">
    <source>
        <dbReference type="Pfam" id="PF06580"/>
    </source>
</evidence>
<dbReference type="InterPro" id="IPR018771">
    <property type="entry name" value="PocR_dom"/>
</dbReference>
<dbReference type="PANTHER" id="PTHR34220:SF11">
    <property type="entry name" value="SENSOR PROTEIN KINASE HPTS"/>
    <property type="match status" value="1"/>
</dbReference>
<keyword evidence="6" id="KW-0547">Nucleotide-binding</keyword>
<protein>
    <recommendedName>
        <fullName evidence="16">Histidine kinase</fullName>
    </recommendedName>
</protein>
<dbReference type="STRING" id="1221996.QY95_03879"/>
<dbReference type="Pfam" id="PF06580">
    <property type="entry name" value="His_kinase"/>
    <property type="match status" value="1"/>
</dbReference>
<evidence type="ECO:0000313" key="15">
    <source>
        <dbReference type="Proteomes" id="UP000031563"/>
    </source>
</evidence>
<keyword evidence="9" id="KW-1133">Transmembrane helix</keyword>
<dbReference type="PANTHER" id="PTHR34220">
    <property type="entry name" value="SENSOR HISTIDINE KINASE YPDA"/>
    <property type="match status" value="1"/>
</dbReference>
<proteinExistence type="predicted"/>
<gene>
    <name evidence="14" type="ORF">QY95_03879</name>
</gene>
<keyword evidence="4" id="KW-0808">Transferase</keyword>
<dbReference type="Proteomes" id="UP000031563">
    <property type="component" value="Unassembled WGS sequence"/>
</dbReference>
<evidence type="ECO:0000256" key="3">
    <source>
        <dbReference type="ARBA" id="ARBA00022553"/>
    </source>
</evidence>
<keyword evidence="11" id="KW-0472">Membrane</keyword>
<evidence type="ECO:0000256" key="9">
    <source>
        <dbReference type="ARBA" id="ARBA00022989"/>
    </source>
</evidence>
<evidence type="ECO:0008006" key="16">
    <source>
        <dbReference type="Google" id="ProtNLM"/>
    </source>
</evidence>
<dbReference type="GO" id="GO:0005886">
    <property type="term" value="C:plasma membrane"/>
    <property type="evidence" value="ECO:0007669"/>
    <property type="project" value="UniProtKB-SubCell"/>
</dbReference>
<sequence>MNLQEIIDIEFLQKVQDTFAKATGFAAVTVDFRGNPITDYSNFSPFCRLVRQEPQLVDSCLKCDAFGGLEAARKEKPHVYHCHTGLVDFAIPIIVKGQLVGSVLAGQVKLPEHDDSRLTSITNDRSSWEGHKEIERAYANIPAIPYEKINAAAEMMFYVINNMFEKDMMHFMQEELNAKNEQIINQLKVQADLKKALTEKQNESSHPLIDPHFLLTAMNTLSCLAIIEKAPQTQDTILTLAEMIRYMITNKDEFVPLKEELHYIEQYVRLQNLRFNGRLQVLTDIREEDRSTSIPSGTLYSIVNEAVQSGIEPKAGKGTILITGYQAGNDFLLEVSSEGMNVSNEQPTHVLEAAHDGQAYPLAGHSRLEGGTAVKVSIPMSGR</sequence>
<comment type="caution">
    <text evidence="14">The sequence shown here is derived from an EMBL/GenBank/DDBJ whole genome shotgun (WGS) entry which is preliminary data.</text>
</comment>
<dbReference type="EMBL" id="JWIR02000083">
    <property type="protein sequence ID" value="KKB34528.1"/>
    <property type="molecule type" value="Genomic_DNA"/>
</dbReference>
<keyword evidence="3" id="KW-0597">Phosphoprotein</keyword>
<dbReference type="InterPro" id="IPR050640">
    <property type="entry name" value="Bact_2-comp_sensor_kinase"/>
</dbReference>
<dbReference type="Pfam" id="PF10114">
    <property type="entry name" value="PocR"/>
    <property type="match status" value="1"/>
</dbReference>
<keyword evidence="8" id="KW-0067">ATP-binding</keyword>
<keyword evidence="15" id="KW-1185">Reference proteome</keyword>